<evidence type="ECO:0000313" key="2">
    <source>
        <dbReference type="Proteomes" id="UP000192448"/>
    </source>
</evidence>
<evidence type="ECO:0008006" key="3">
    <source>
        <dbReference type="Google" id="ProtNLM"/>
    </source>
</evidence>
<gene>
    <name evidence="1" type="ORF">BST13_12700</name>
</gene>
<proteinExistence type="predicted"/>
<name>A0A1X0B0L1_9MYCO</name>
<organism evidence="1 2">
    <name type="scientific">Mycobacterium aquaticum</name>
    <dbReference type="NCBI Taxonomy" id="1927124"/>
    <lineage>
        <taxon>Bacteria</taxon>
        <taxon>Bacillati</taxon>
        <taxon>Actinomycetota</taxon>
        <taxon>Actinomycetes</taxon>
        <taxon>Mycobacteriales</taxon>
        <taxon>Mycobacteriaceae</taxon>
        <taxon>Mycobacterium</taxon>
    </lineage>
</organism>
<protein>
    <recommendedName>
        <fullName evidence="3">HTH hxlR-type domain-containing protein</fullName>
    </recommendedName>
</protein>
<dbReference type="Proteomes" id="UP000192448">
    <property type="component" value="Unassembled WGS sequence"/>
</dbReference>
<comment type="caution">
    <text evidence="1">The sequence shown here is derived from an EMBL/GenBank/DDBJ whole genome shotgun (WGS) entry which is preliminary data.</text>
</comment>
<reference evidence="1 2" key="1">
    <citation type="submission" date="2017-02" db="EMBL/GenBank/DDBJ databases">
        <title>The new phylogeny of genus Mycobacterium.</title>
        <authorList>
            <person name="Tortoli E."/>
            <person name="Trovato A."/>
            <person name="Cirillo D.M."/>
        </authorList>
    </citation>
    <scope>NUCLEOTIDE SEQUENCE [LARGE SCALE GENOMIC DNA]</scope>
    <source>
        <strain evidence="1 2">RW6</strain>
    </source>
</reference>
<accession>A0A1X0B0L1</accession>
<keyword evidence="2" id="KW-1185">Reference proteome</keyword>
<sequence length="106" mass="12141">MDGGLISDRLFGRRCRLPIAAWITQQQKDRFYQSEVPLFGTTSRSNVIEELRRLSELGMLTEVRPDDTSRVYYVRTASPLWDVVELAADTIGLRWDNGHVDLGQLT</sequence>
<evidence type="ECO:0000313" key="1">
    <source>
        <dbReference type="EMBL" id="ORA35874.1"/>
    </source>
</evidence>
<dbReference type="EMBL" id="MVHF01000010">
    <property type="protein sequence ID" value="ORA35874.1"/>
    <property type="molecule type" value="Genomic_DNA"/>
</dbReference>
<dbReference type="AlphaFoldDB" id="A0A1X0B0L1"/>